<protein>
    <submittedName>
        <fullName evidence="1">Uncharacterized protein</fullName>
    </submittedName>
</protein>
<dbReference type="RefSeq" id="WP_343837002.1">
    <property type="nucleotide sequence ID" value="NZ_BAAADO010000001.1"/>
</dbReference>
<proteinExistence type="predicted"/>
<evidence type="ECO:0000313" key="2">
    <source>
        <dbReference type="Proteomes" id="UP001500880"/>
    </source>
</evidence>
<comment type="caution">
    <text evidence="1">The sequence shown here is derived from an EMBL/GenBank/DDBJ whole genome shotgun (WGS) entry which is preliminary data.</text>
</comment>
<keyword evidence="2" id="KW-1185">Reference proteome</keyword>
<sequence length="130" mass="14658">MIIALITLGAVSLVLFILSFFTNDKIKDLEDQIEDISITSLQESYRLKNKIKVLEEELLTDSAFTENTDIPSPSSDDDDQPAIYQQIKKLYDVGFSIDQIAKSTDLKVHDVRAIIHQLYPVELGQQEGEA</sequence>
<reference evidence="1 2" key="1">
    <citation type="journal article" date="2019" name="Int. J. Syst. Evol. Microbiol.">
        <title>The Global Catalogue of Microorganisms (GCM) 10K type strain sequencing project: providing services to taxonomists for standard genome sequencing and annotation.</title>
        <authorList>
            <consortium name="The Broad Institute Genomics Platform"/>
            <consortium name="The Broad Institute Genome Sequencing Center for Infectious Disease"/>
            <person name="Wu L."/>
            <person name="Ma J."/>
        </authorList>
    </citation>
    <scope>NUCLEOTIDE SEQUENCE [LARGE SCALE GENOMIC DNA]</scope>
    <source>
        <strain evidence="1 2">JCM 12389</strain>
    </source>
</reference>
<evidence type="ECO:0000313" key="1">
    <source>
        <dbReference type="EMBL" id="GAA0482443.1"/>
    </source>
</evidence>
<dbReference type="EMBL" id="BAAADO010000001">
    <property type="protein sequence ID" value="GAA0482443.1"/>
    <property type="molecule type" value="Genomic_DNA"/>
</dbReference>
<name>A0ABN1ARK3_9BACI</name>
<dbReference type="Proteomes" id="UP001500880">
    <property type="component" value="Unassembled WGS sequence"/>
</dbReference>
<organism evidence="1 2">
    <name type="scientific">Salinibacillus aidingensis</name>
    <dbReference type="NCBI Taxonomy" id="237684"/>
    <lineage>
        <taxon>Bacteria</taxon>
        <taxon>Bacillati</taxon>
        <taxon>Bacillota</taxon>
        <taxon>Bacilli</taxon>
        <taxon>Bacillales</taxon>
        <taxon>Bacillaceae</taxon>
        <taxon>Salinibacillus</taxon>
    </lineage>
</organism>
<accession>A0ABN1ARK3</accession>
<gene>
    <name evidence="1" type="ORF">GCM10008986_04140</name>
</gene>